<accession>A0A3R9F4Y9</accession>
<dbReference type="PANTHER" id="PTHR30146">
    <property type="entry name" value="LACI-RELATED TRANSCRIPTIONAL REPRESSOR"/>
    <property type="match status" value="1"/>
</dbReference>
<dbReference type="Gene3D" id="1.10.260.40">
    <property type="entry name" value="lambda repressor-like DNA-binding domains"/>
    <property type="match status" value="1"/>
</dbReference>
<dbReference type="SMART" id="SM00354">
    <property type="entry name" value="HTH_LACI"/>
    <property type="match status" value="1"/>
</dbReference>
<keyword evidence="1" id="KW-0805">Transcription regulation</keyword>
<comment type="caution">
    <text evidence="5">The sequence shown here is derived from an EMBL/GenBank/DDBJ whole genome shotgun (WGS) entry which is preliminary data.</text>
</comment>
<dbReference type="SUPFAM" id="SSF53822">
    <property type="entry name" value="Periplasmic binding protein-like I"/>
    <property type="match status" value="1"/>
</dbReference>
<evidence type="ECO:0000256" key="2">
    <source>
        <dbReference type="ARBA" id="ARBA00023125"/>
    </source>
</evidence>
<protein>
    <submittedName>
        <fullName evidence="5">LacI family transcriptional regulator</fullName>
    </submittedName>
</protein>
<dbReference type="GO" id="GO:0000976">
    <property type="term" value="F:transcription cis-regulatory region binding"/>
    <property type="evidence" value="ECO:0007669"/>
    <property type="project" value="TreeGrafter"/>
</dbReference>
<reference evidence="5 6" key="1">
    <citation type="submission" date="2018-12" db="EMBL/GenBank/DDBJ databases">
        <title>Amycolatopsis eburnea sp. nov. actinomycete associate with arbuscular mycorrhiza fungal spore.</title>
        <authorList>
            <person name="Lumyong S."/>
            <person name="Chaiya L."/>
        </authorList>
    </citation>
    <scope>NUCLEOTIDE SEQUENCE [LARGE SCALE GENOMIC DNA]</scope>
    <source>
        <strain evidence="5 6">GLM-1</strain>
    </source>
</reference>
<dbReference type="OrthoDB" id="252678at2"/>
<dbReference type="Pfam" id="PF00356">
    <property type="entry name" value="LacI"/>
    <property type="match status" value="1"/>
</dbReference>
<dbReference type="InterPro" id="IPR028082">
    <property type="entry name" value="Peripla_BP_I"/>
</dbReference>
<dbReference type="InterPro" id="IPR046335">
    <property type="entry name" value="LacI/GalR-like_sensor"/>
</dbReference>
<proteinExistence type="predicted"/>
<keyword evidence="2" id="KW-0238">DNA-binding</keyword>
<evidence type="ECO:0000313" key="6">
    <source>
        <dbReference type="Proteomes" id="UP000267081"/>
    </source>
</evidence>
<dbReference type="PROSITE" id="PS00356">
    <property type="entry name" value="HTH_LACI_1"/>
    <property type="match status" value="1"/>
</dbReference>
<organism evidence="5 6">
    <name type="scientific">Amycolatopsis eburnea</name>
    <dbReference type="NCBI Taxonomy" id="2267691"/>
    <lineage>
        <taxon>Bacteria</taxon>
        <taxon>Bacillati</taxon>
        <taxon>Actinomycetota</taxon>
        <taxon>Actinomycetes</taxon>
        <taxon>Pseudonocardiales</taxon>
        <taxon>Pseudonocardiaceae</taxon>
        <taxon>Amycolatopsis</taxon>
    </lineage>
</organism>
<dbReference type="AlphaFoldDB" id="A0A3R9F4Y9"/>
<dbReference type="Proteomes" id="UP000267081">
    <property type="component" value="Unassembled WGS sequence"/>
</dbReference>
<keyword evidence="3" id="KW-0804">Transcription</keyword>
<dbReference type="PANTHER" id="PTHR30146:SF153">
    <property type="entry name" value="LACTOSE OPERON REPRESSOR"/>
    <property type="match status" value="1"/>
</dbReference>
<evidence type="ECO:0000256" key="1">
    <source>
        <dbReference type="ARBA" id="ARBA00023015"/>
    </source>
</evidence>
<evidence type="ECO:0000259" key="4">
    <source>
        <dbReference type="PROSITE" id="PS50932"/>
    </source>
</evidence>
<gene>
    <name evidence="5" type="ORF">EIY87_23580</name>
</gene>
<dbReference type="InterPro" id="IPR010982">
    <property type="entry name" value="Lambda_DNA-bd_dom_sf"/>
</dbReference>
<dbReference type="RefSeq" id="WP_125311836.1">
    <property type="nucleotide sequence ID" value="NZ_RSEC01000053.1"/>
</dbReference>
<dbReference type="PROSITE" id="PS50932">
    <property type="entry name" value="HTH_LACI_2"/>
    <property type="match status" value="1"/>
</dbReference>
<dbReference type="SUPFAM" id="SSF47413">
    <property type="entry name" value="lambda repressor-like DNA-binding domains"/>
    <property type="match status" value="1"/>
</dbReference>
<dbReference type="GO" id="GO:0003700">
    <property type="term" value="F:DNA-binding transcription factor activity"/>
    <property type="evidence" value="ECO:0007669"/>
    <property type="project" value="TreeGrafter"/>
</dbReference>
<sequence length="321" mass="33013">MTNPRGSVTITDVANAAGVSASTVSYVITGKRTISAATRRRVEETIRTLGYRRRGGSVASRAGVLAVAVGLDRHLGVAMEFFAAAAGTARELGFDLLLVTDDTGTAGLHRVTSAALADAVIVLDAGDDDPRVPGLLASGSPAVLIGRGPSAIPVDFAPAGQACATHLAGLGHRAIAHLTPSAPHRLRYLAGFREAAVHRRLEALSRPCAPEDVPRCLDELLTRDGPTALVVHDEAVLPPVLAELGRRGLRVPGDVSVVAVCSAGVADHQRLRPTAVVVPARELGVRAVQLAVGRLEGLPPAEPEPVVPSLVLGETTGPAVG</sequence>
<evidence type="ECO:0000256" key="3">
    <source>
        <dbReference type="ARBA" id="ARBA00023163"/>
    </source>
</evidence>
<keyword evidence="6" id="KW-1185">Reference proteome</keyword>
<evidence type="ECO:0000313" key="5">
    <source>
        <dbReference type="EMBL" id="RSD15366.1"/>
    </source>
</evidence>
<dbReference type="CDD" id="cd06267">
    <property type="entry name" value="PBP1_LacI_sugar_binding-like"/>
    <property type="match status" value="1"/>
</dbReference>
<dbReference type="Pfam" id="PF13377">
    <property type="entry name" value="Peripla_BP_3"/>
    <property type="match status" value="1"/>
</dbReference>
<dbReference type="CDD" id="cd01392">
    <property type="entry name" value="HTH_LacI"/>
    <property type="match status" value="1"/>
</dbReference>
<dbReference type="EMBL" id="RSEC01000053">
    <property type="protein sequence ID" value="RSD15366.1"/>
    <property type="molecule type" value="Genomic_DNA"/>
</dbReference>
<feature type="domain" description="HTH lacI-type" evidence="4">
    <location>
        <begin position="8"/>
        <end position="62"/>
    </location>
</feature>
<name>A0A3R9F4Y9_9PSEU</name>
<dbReference type="InterPro" id="IPR000843">
    <property type="entry name" value="HTH_LacI"/>
</dbReference>
<dbReference type="Gene3D" id="3.40.50.2300">
    <property type="match status" value="2"/>
</dbReference>